<evidence type="ECO:0000313" key="3">
    <source>
        <dbReference type="Proteomes" id="UP001595921"/>
    </source>
</evidence>
<sequence length="114" mass="12430">MKAIVEQLGGAELGERIRLTLADGTTVEGLAGPVEYVPGRRVRVELRGDGERYDASAACEDRKWDPVEARRVAEGGTDPTWDVLGMVESVETEFDGPGRDARPNRHRPVSGGHF</sequence>
<proteinExistence type="predicted"/>
<evidence type="ECO:0000313" key="2">
    <source>
        <dbReference type="EMBL" id="MFC4357583.1"/>
    </source>
</evidence>
<organism evidence="2 3">
    <name type="scientific">Halobium salinum</name>
    <dbReference type="NCBI Taxonomy" id="1364940"/>
    <lineage>
        <taxon>Archaea</taxon>
        <taxon>Methanobacteriati</taxon>
        <taxon>Methanobacteriota</taxon>
        <taxon>Stenosarchaea group</taxon>
        <taxon>Halobacteria</taxon>
        <taxon>Halobacteriales</taxon>
        <taxon>Haloferacaceae</taxon>
        <taxon>Halobium</taxon>
    </lineage>
</organism>
<name>A0ABD5PA30_9EURY</name>
<reference evidence="2 3" key="1">
    <citation type="journal article" date="2019" name="Int. J. Syst. Evol. Microbiol.">
        <title>The Global Catalogue of Microorganisms (GCM) 10K type strain sequencing project: providing services to taxonomists for standard genome sequencing and annotation.</title>
        <authorList>
            <consortium name="The Broad Institute Genomics Platform"/>
            <consortium name="The Broad Institute Genome Sequencing Center for Infectious Disease"/>
            <person name="Wu L."/>
            <person name="Ma J."/>
        </authorList>
    </citation>
    <scope>NUCLEOTIDE SEQUENCE [LARGE SCALE GENOMIC DNA]</scope>
    <source>
        <strain evidence="2 3">CGMCC 1.12553</strain>
    </source>
</reference>
<evidence type="ECO:0000256" key="1">
    <source>
        <dbReference type="SAM" id="MobiDB-lite"/>
    </source>
</evidence>
<keyword evidence="3" id="KW-1185">Reference proteome</keyword>
<dbReference type="EMBL" id="JBHSDS010000003">
    <property type="protein sequence ID" value="MFC4357583.1"/>
    <property type="molecule type" value="Genomic_DNA"/>
</dbReference>
<feature type="region of interest" description="Disordered" evidence="1">
    <location>
        <begin position="92"/>
        <end position="114"/>
    </location>
</feature>
<accession>A0ABD5PA30</accession>
<dbReference type="RefSeq" id="WP_267622108.1">
    <property type="nucleotide sequence ID" value="NZ_JAODIW010000006.1"/>
</dbReference>
<gene>
    <name evidence="2" type="ORF">ACFO0N_06415</name>
</gene>
<protein>
    <submittedName>
        <fullName evidence="2">Uncharacterized protein</fullName>
    </submittedName>
</protein>
<dbReference type="AlphaFoldDB" id="A0ABD5PA30"/>
<dbReference type="Proteomes" id="UP001595921">
    <property type="component" value="Unassembled WGS sequence"/>
</dbReference>
<comment type="caution">
    <text evidence="2">The sequence shown here is derived from an EMBL/GenBank/DDBJ whole genome shotgun (WGS) entry which is preliminary data.</text>
</comment>